<feature type="binding site" evidence="5">
    <location>
        <position position="113"/>
    </location>
    <ligand>
        <name>Mg(2+)</name>
        <dbReference type="ChEBI" id="CHEBI:18420"/>
    </ligand>
</feature>
<dbReference type="PANTHER" id="PTHR32308">
    <property type="entry name" value="LYASE BETA SUBUNIT, PUTATIVE (AFU_ORTHOLOGUE AFUA_4G13030)-RELATED"/>
    <property type="match status" value="1"/>
</dbReference>
<name>A0AA35W2K6_GEOBA</name>
<protein>
    <submittedName>
        <fullName evidence="7">Citrate lyase subunit beta</fullName>
    </submittedName>
</protein>
<dbReference type="GO" id="GO:0006107">
    <property type="term" value="P:oxaloacetate metabolic process"/>
    <property type="evidence" value="ECO:0007669"/>
    <property type="project" value="TreeGrafter"/>
</dbReference>
<dbReference type="InterPro" id="IPR040442">
    <property type="entry name" value="Pyrv_kinase-like_dom_sf"/>
</dbReference>
<dbReference type="InterPro" id="IPR015813">
    <property type="entry name" value="Pyrv/PenolPyrv_kinase-like_dom"/>
</dbReference>
<feature type="binding site" evidence="5">
    <location>
        <position position="140"/>
    </location>
    <ligand>
        <name>Mg(2+)</name>
        <dbReference type="ChEBI" id="CHEBI:18420"/>
    </ligand>
</feature>
<evidence type="ECO:0000256" key="3">
    <source>
        <dbReference type="ARBA" id="ARBA00022842"/>
    </source>
</evidence>
<accession>A0AA35W2K6</accession>
<evidence type="ECO:0000256" key="2">
    <source>
        <dbReference type="ARBA" id="ARBA00022723"/>
    </source>
</evidence>
<sequence length="276" mass="29280">MLERALGFSADIIMVDLEDSVPLGEKAAACELATEWVPRLAEAGKQVMVRVNALETGLAAGELSAVVSADLSGISIGKGNTPWDVQQVDKLLAPLESRIGIETGNIKVIPWIETAMSIVHVYEMARASQRTVGIAFGAEDYTNDMGIIRSDFGEECYFARSTVAVAARAAGVAGLDGPFVGFRDPEGLKTDAGAARRMGYTGKFAIHPAQIDAINETFSPNPEDVAYAKRVVEAWDEAEAAGRGSLSIDGRMVDVPVVKRAQNLLAQAAAIEAQTN</sequence>
<keyword evidence="3 5" id="KW-0460">Magnesium</keyword>
<keyword evidence="7" id="KW-0456">Lyase</keyword>
<dbReference type="GO" id="GO:0000287">
    <property type="term" value="F:magnesium ion binding"/>
    <property type="evidence" value="ECO:0007669"/>
    <property type="project" value="TreeGrafter"/>
</dbReference>
<dbReference type="Gene3D" id="3.20.20.60">
    <property type="entry name" value="Phosphoenolpyruvate-binding domains"/>
    <property type="match status" value="1"/>
</dbReference>
<dbReference type="AlphaFoldDB" id="A0AA35W2K6"/>
<dbReference type="Pfam" id="PF03328">
    <property type="entry name" value="HpcH_HpaI"/>
    <property type="match status" value="1"/>
</dbReference>
<organism evidence="7 8">
    <name type="scientific">Geodia barretti</name>
    <name type="common">Barrett's horny sponge</name>
    <dbReference type="NCBI Taxonomy" id="519541"/>
    <lineage>
        <taxon>Eukaryota</taxon>
        <taxon>Metazoa</taxon>
        <taxon>Porifera</taxon>
        <taxon>Demospongiae</taxon>
        <taxon>Heteroscleromorpha</taxon>
        <taxon>Tetractinellida</taxon>
        <taxon>Astrophorina</taxon>
        <taxon>Geodiidae</taxon>
        <taxon>Geodia</taxon>
    </lineage>
</organism>
<evidence type="ECO:0000259" key="6">
    <source>
        <dbReference type="Pfam" id="PF03328"/>
    </source>
</evidence>
<keyword evidence="2 5" id="KW-0479">Metal-binding</keyword>
<evidence type="ECO:0000256" key="5">
    <source>
        <dbReference type="PIRSR" id="PIRSR015582-2"/>
    </source>
</evidence>
<proteinExistence type="predicted"/>
<feature type="binding site" evidence="4">
    <location>
        <position position="50"/>
    </location>
    <ligand>
        <name>substrate</name>
    </ligand>
</feature>
<dbReference type="PANTHER" id="PTHR32308:SF0">
    <property type="entry name" value="HPCH_HPAI ALDOLASE_CITRATE LYASE DOMAIN-CONTAINING PROTEIN"/>
    <property type="match status" value="1"/>
</dbReference>
<feature type="binding site" evidence="4">
    <location>
        <position position="113"/>
    </location>
    <ligand>
        <name>substrate</name>
    </ligand>
</feature>
<keyword evidence="8" id="KW-1185">Reference proteome</keyword>
<evidence type="ECO:0000256" key="4">
    <source>
        <dbReference type="PIRSR" id="PIRSR015582-1"/>
    </source>
</evidence>
<dbReference type="Proteomes" id="UP001174909">
    <property type="component" value="Unassembled WGS sequence"/>
</dbReference>
<dbReference type="InterPro" id="IPR005000">
    <property type="entry name" value="Aldolase/citrate-lyase_domain"/>
</dbReference>
<evidence type="ECO:0000256" key="1">
    <source>
        <dbReference type="ARBA" id="ARBA00001946"/>
    </source>
</evidence>
<dbReference type="PIRSF" id="PIRSF015582">
    <property type="entry name" value="Cit_lyase_B"/>
    <property type="match status" value="1"/>
</dbReference>
<reference evidence="7" key="1">
    <citation type="submission" date="2023-03" db="EMBL/GenBank/DDBJ databases">
        <authorList>
            <person name="Steffen K."/>
            <person name="Cardenas P."/>
        </authorList>
    </citation>
    <scope>NUCLEOTIDE SEQUENCE</scope>
</reference>
<gene>
    <name evidence="7" type="ORF">GBAR_LOCUS2211</name>
</gene>
<comment type="caution">
    <text evidence="7">The sequence shown here is derived from an EMBL/GenBank/DDBJ whole genome shotgun (WGS) entry which is preliminary data.</text>
</comment>
<dbReference type="EMBL" id="CASHTH010000322">
    <property type="protein sequence ID" value="CAI7997675.1"/>
    <property type="molecule type" value="Genomic_DNA"/>
</dbReference>
<evidence type="ECO:0000313" key="7">
    <source>
        <dbReference type="EMBL" id="CAI7997675.1"/>
    </source>
</evidence>
<dbReference type="GO" id="GO:0016829">
    <property type="term" value="F:lyase activity"/>
    <property type="evidence" value="ECO:0007669"/>
    <property type="project" value="UniProtKB-KW"/>
</dbReference>
<feature type="domain" description="HpcH/HpaI aldolase/citrate lyase" evidence="6">
    <location>
        <begin position="1"/>
        <end position="208"/>
    </location>
</feature>
<comment type="cofactor">
    <cofactor evidence="1">
        <name>Mg(2+)</name>
        <dbReference type="ChEBI" id="CHEBI:18420"/>
    </cofactor>
</comment>
<dbReference type="SUPFAM" id="SSF51621">
    <property type="entry name" value="Phosphoenolpyruvate/pyruvate domain"/>
    <property type="match status" value="1"/>
</dbReference>
<dbReference type="InterPro" id="IPR011206">
    <property type="entry name" value="Citrate_lyase_beta/mcl1/mcl2"/>
</dbReference>
<evidence type="ECO:0000313" key="8">
    <source>
        <dbReference type="Proteomes" id="UP001174909"/>
    </source>
</evidence>